<evidence type="ECO:0000256" key="3">
    <source>
        <dbReference type="ARBA" id="ARBA00023004"/>
    </source>
</evidence>
<dbReference type="RefSeq" id="WP_247244472.1">
    <property type="nucleotide sequence ID" value="NZ_JALJRA010000009.1"/>
</dbReference>
<evidence type="ECO:0000313" key="6">
    <source>
        <dbReference type="EMBL" id="MET3586387.1"/>
    </source>
</evidence>
<keyword evidence="2 4" id="KW-0479">Metal-binding</keyword>
<dbReference type="Gene3D" id="1.10.760.10">
    <property type="entry name" value="Cytochrome c-like domain"/>
    <property type="match status" value="1"/>
</dbReference>
<dbReference type="InterPro" id="IPR036909">
    <property type="entry name" value="Cyt_c-like_dom_sf"/>
</dbReference>
<sequence length="102" mass="10925">MTAPEELTAAMAAAGAEPYKQMCQHCHAGPGADREAWAGGMRPIPPHLTEAAAEWKAEEVFWLVKHGAKMTGMPAFGPSHGDEGIWNIAAFVKQLPAMTPEE</sequence>
<dbReference type="EMBL" id="JBEPLJ010000009">
    <property type="protein sequence ID" value="MET3586387.1"/>
    <property type="molecule type" value="Genomic_DNA"/>
</dbReference>
<accession>A0ABV2H855</accession>
<evidence type="ECO:0000256" key="1">
    <source>
        <dbReference type="ARBA" id="ARBA00022617"/>
    </source>
</evidence>
<dbReference type="PROSITE" id="PS51007">
    <property type="entry name" value="CYTC"/>
    <property type="match status" value="1"/>
</dbReference>
<dbReference type="Pfam" id="PF13442">
    <property type="entry name" value="Cytochrome_CBB3"/>
    <property type="match status" value="1"/>
</dbReference>
<dbReference type="SUPFAM" id="SSF46626">
    <property type="entry name" value="Cytochrome c"/>
    <property type="match status" value="1"/>
</dbReference>
<evidence type="ECO:0000256" key="4">
    <source>
        <dbReference type="PROSITE-ProRule" id="PRU00433"/>
    </source>
</evidence>
<feature type="domain" description="Cytochrome c" evidence="5">
    <location>
        <begin position="10"/>
        <end position="96"/>
    </location>
</feature>
<proteinExistence type="predicted"/>
<comment type="caution">
    <text evidence="6">The sequence shown here is derived from an EMBL/GenBank/DDBJ whole genome shotgun (WGS) entry which is preliminary data.</text>
</comment>
<gene>
    <name evidence="6" type="ORF">ABID21_002505</name>
</gene>
<evidence type="ECO:0000259" key="5">
    <source>
        <dbReference type="PROSITE" id="PS51007"/>
    </source>
</evidence>
<organism evidence="6 7">
    <name type="scientific">Pseudorhizobium tarimense</name>
    <dbReference type="NCBI Taxonomy" id="1079109"/>
    <lineage>
        <taxon>Bacteria</taxon>
        <taxon>Pseudomonadati</taxon>
        <taxon>Pseudomonadota</taxon>
        <taxon>Alphaproteobacteria</taxon>
        <taxon>Hyphomicrobiales</taxon>
        <taxon>Rhizobiaceae</taxon>
        <taxon>Rhizobium/Agrobacterium group</taxon>
        <taxon>Pseudorhizobium</taxon>
    </lineage>
</organism>
<evidence type="ECO:0000313" key="7">
    <source>
        <dbReference type="Proteomes" id="UP001549031"/>
    </source>
</evidence>
<reference evidence="6 7" key="1">
    <citation type="submission" date="2024-06" db="EMBL/GenBank/DDBJ databases">
        <title>Genomic Encyclopedia of Type Strains, Phase IV (KMG-IV): sequencing the most valuable type-strain genomes for metagenomic binning, comparative biology and taxonomic classification.</title>
        <authorList>
            <person name="Goeker M."/>
        </authorList>
    </citation>
    <scope>NUCLEOTIDE SEQUENCE [LARGE SCALE GENOMIC DNA]</scope>
    <source>
        <strain evidence="6 7">DSM 105042</strain>
    </source>
</reference>
<protein>
    <submittedName>
        <fullName evidence="6">Mono/diheme cytochrome c family protein</fullName>
    </submittedName>
</protein>
<name>A0ABV2H855_9HYPH</name>
<dbReference type="InterPro" id="IPR009056">
    <property type="entry name" value="Cyt_c-like_dom"/>
</dbReference>
<keyword evidence="1 4" id="KW-0349">Heme</keyword>
<keyword evidence="7" id="KW-1185">Reference proteome</keyword>
<evidence type="ECO:0000256" key="2">
    <source>
        <dbReference type="ARBA" id="ARBA00022723"/>
    </source>
</evidence>
<dbReference type="Proteomes" id="UP001549031">
    <property type="component" value="Unassembled WGS sequence"/>
</dbReference>
<keyword evidence="3 4" id="KW-0408">Iron</keyword>